<evidence type="ECO:0000256" key="1">
    <source>
        <dbReference type="SAM" id="MobiDB-lite"/>
    </source>
</evidence>
<proteinExistence type="predicted"/>
<name>A0ABT7IQ56_9BURK</name>
<sequence length="99" mass="11577">MHGRRNLNGTADVITIHGKGYTKGTVSVIKKGPLYIKERKRFKNTKKESTEAVDNKPEEQHLLKKNEHGKRYTDQPFLFPRPVRETLYQKVSFFLHLIV</sequence>
<gene>
    <name evidence="2" type="ORF">MUN46_011295</name>
</gene>
<dbReference type="RefSeq" id="WP_285230642.1">
    <property type="nucleotide sequence ID" value="NZ_JAKZJU020000002.1"/>
</dbReference>
<dbReference type="EMBL" id="JAKZJU020000002">
    <property type="protein sequence ID" value="MDL2060521.1"/>
    <property type="molecule type" value="Genomic_DNA"/>
</dbReference>
<organism evidence="2 3">
    <name type="scientific">Mesosutterella faecium</name>
    <dbReference type="NCBI Taxonomy" id="2925194"/>
    <lineage>
        <taxon>Bacteria</taxon>
        <taxon>Pseudomonadati</taxon>
        <taxon>Pseudomonadota</taxon>
        <taxon>Betaproteobacteria</taxon>
        <taxon>Burkholderiales</taxon>
        <taxon>Sutterellaceae</taxon>
        <taxon>Mesosutterella</taxon>
    </lineage>
</organism>
<keyword evidence="3" id="KW-1185">Reference proteome</keyword>
<protein>
    <submittedName>
        <fullName evidence="2">Uncharacterized protein</fullName>
    </submittedName>
</protein>
<feature type="region of interest" description="Disordered" evidence="1">
    <location>
        <begin position="45"/>
        <end position="67"/>
    </location>
</feature>
<dbReference type="Proteomes" id="UP001165481">
    <property type="component" value="Unassembled WGS sequence"/>
</dbReference>
<evidence type="ECO:0000313" key="3">
    <source>
        <dbReference type="Proteomes" id="UP001165481"/>
    </source>
</evidence>
<reference evidence="2" key="1">
    <citation type="submission" date="2023-03" db="EMBL/GenBank/DDBJ databases">
        <title>Mesosutterella sp. nov. isolated from porcine feces.</title>
        <authorList>
            <person name="Yu S."/>
        </authorList>
    </citation>
    <scope>NUCLEOTIDE SEQUENCE</scope>
    <source>
        <strain evidence="2">AGMB02718</strain>
    </source>
</reference>
<evidence type="ECO:0000313" key="2">
    <source>
        <dbReference type="EMBL" id="MDL2060521.1"/>
    </source>
</evidence>
<accession>A0ABT7IQ56</accession>
<comment type="caution">
    <text evidence="2">The sequence shown here is derived from an EMBL/GenBank/DDBJ whole genome shotgun (WGS) entry which is preliminary data.</text>
</comment>